<proteinExistence type="predicted"/>
<dbReference type="Proteomes" id="UP001156882">
    <property type="component" value="Unassembled WGS sequence"/>
</dbReference>
<protein>
    <submittedName>
        <fullName evidence="1">Uncharacterized protein</fullName>
    </submittedName>
</protein>
<evidence type="ECO:0000313" key="2">
    <source>
        <dbReference type="Proteomes" id="UP001156882"/>
    </source>
</evidence>
<gene>
    <name evidence="1" type="ORF">GCM10007874_72970</name>
</gene>
<comment type="caution">
    <text evidence="1">The sequence shown here is derived from an EMBL/GenBank/DDBJ whole genome shotgun (WGS) entry which is preliminary data.</text>
</comment>
<name>A0ABQ6CVY8_9HYPH</name>
<reference evidence="2" key="1">
    <citation type="journal article" date="2019" name="Int. J. Syst. Evol. Microbiol.">
        <title>The Global Catalogue of Microorganisms (GCM) 10K type strain sequencing project: providing services to taxonomists for standard genome sequencing and annotation.</title>
        <authorList>
            <consortium name="The Broad Institute Genomics Platform"/>
            <consortium name="The Broad Institute Genome Sequencing Center for Infectious Disease"/>
            <person name="Wu L."/>
            <person name="Ma J."/>
        </authorList>
    </citation>
    <scope>NUCLEOTIDE SEQUENCE [LARGE SCALE GENOMIC DNA]</scope>
    <source>
        <strain evidence="2">NBRC 101365</strain>
    </source>
</reference>
<keyword evidence="2" id="KW-1185">Reference proteome</keyword>
<evidence type="ECO:0000313" key="1">
    <source>
        <dbReference type="EMBL" id="GLS24275.1"/>
    </source>
</evidence>
<organism evidence="1 2">
    <name type="scientific">Labrys miyagiensis</name>
    <dbReference type="NCBI Taxonomy" id="346912"/>
    <lineage>
        <taxon>Bacteria</taxon>
        <taxon>Pseudomonadati</taxon>
        <taxon>Pseudomonadota</taxon>
        <taxon>Alphaproteobacteria</taxon>
        <taxon>Hyphomicrobiales</taxon>
        <taxon>Xanthobacteraceae</taxon>
        <taxon>Labrys</taxon>
    </lineage>
</organism>
<dbReference type="EMBL" id="BSPC01000101">
    <property type="protein sequence ID" value="GLS24275.1"/>
    <property type="molecule type" value="Genomic_DNA"/>
</dbReference>
<accession>A0ABQ6CVY8</accession>
<sequence length="101" mass="11271">MREFVATELCVHQARWDDMDREIGYSIAVRQEEISSAEEAQLADQLFSIDATSIAGITAKIDGLIATGEPGETSDEFPWPELRKIRSNLFQIIHQPIGHTG</sequence>